<proteinExistence type="predicted"/>
<dbReference type="PANTHER" id="PTHR46413">
    <property type="entry name" value="HEAVY METAL-ASSOCIATED ISOPRENYLATED PLANT PROTEIN 6"/>
    <property type="match status" value="1"/>
</dbReference>
<dbReference type="AlphaFoldDB" id="A0ABD3E183"/>
<name>A0ABD3E183_9LAMI</name>
<dbReference type="PANTHER" id="PTHR46413:SF1">
    <property type="entry name" value="HEAVY METAL-ASSOCIATED ISOPRENYLATED PLANT PROTEIN 6"/>
    <property type="match status" value="1"/>
</dbReference>
<dbReference type="EMBL" id="JAVIJP010000011">
    <property type="protein sequence ID" value="KAL3646794.1"/>
    <property type="molecule type" value="Genomic_DNA"/>
</dbReference>
<protein>
    <recommendedName>
        <fullName evidence="4">HMA domain-containing protein</fullName>
    </recommendedName>
</protein>
<dbReference type="InterPro" id="IPR044594">
    <property type="entry name" value="HIPP01/3/5/6"/>
</dbReference>
<organism evidence="2 3">
    <name type="scientific">Castilleja foliolosa</name>
    <dbReference type="NCBI Taxonomy" id="1961234"/>
    <lineage>
        <taxon>Eukaryota</taxon>
        <taxon>Viridiplantae</taxon>
        <taxon>Streptophyta</taxon>
        <taxon>Embryophyta</taxon>
        <taxon>Tracheophyta</taxon>
        <taxon>Spermatophyta</taxon>
        <taxon>Magnoliopsida</taxon>
        <taxon>eudicotyledons</taxon>
        <taxon>Gunneridae</taxon>
        <taxon>Pentapetalae</taxon>
        <taxon>asterids</taxon>
        <taxon>lamiids</taxon>
        <taxon>Lamiales</taxon>
        <taxon>Orobanchaceae</taxon>
        <taxon>Pedicularideae</taxon>
        <taxon>Castillejinae</taxon>
        <taxon>Castilleja</taxon>
    </lineage>
</organism>
<feature type="region of interest" description="Disordered" evidence="1">
    <location>
        <begin position="43"/>
        <end position="113"/>
    </location>
</feature>
<evidence type="ECO:0000313" key="2">
    <source>
        <dbReference type="EMBL" id="KAL3646794.1"/>
    </source>
</evidence>
<dbReference type="Proteomes" id="UP001632038">
    <property type="component" value="Unassembled WGS sequence"/>
</dbReference>
<dbReference type="Gene3D" id="3.30.70.100">
    <property type="match status" value="1"/>
</dbReference>
<comment type="caution">
    <text evidence="2">The sequence shown here is derived from an EMBL/GenBank/DDBJ whole genome shotgun (WGS) entry which is preliminary data.</text>
</comment>
<accession>A0ABD3E183</accession>
<keyword evidence="3" id="KW-1185">Reference proteome</keyword>
<gene>
    <name evidence="2" type="ORF">CASFOL_009338</name>
</gene>
<reference evidence="3" key="1">
    <citation type="journal article" date="2024" name="IScience">
        <title>Strigolactones Initiate the Formation of Haustorium-like Structures in Castilleja.</title>
        <authorList>
            <person name="Buerger M."/>
            <person name="Peterson D."/>
            <person name="Chory J."/>
        </authorList>
    </citation>
    <scope>NUCLEOTIDE SEQUENCE [LARGE SCALE GENOMIC DNA]</scope>
</reference>
<sequence length="182" mass="20608">MSITSVTTDFQKDLVTVIGTMDVKKLISYLKEKLKRDVEIIVPPKKNDDDEVKKKEKRGDEKKEKVKVKVKRDVGGGDEKKEKEGESGGCEKKDDESKAEDGEINEGEGVANVNKMEHHSYNTQTHYANHDYGMSMYHHQGFSNWDYTAPQYMNGPPLPPPTYLNANDGMFSDENPNGCFIM</sequence>
<evidence type="ECO:0000313" key="3">
    <source>
        <dbReference type="Proteomes" id="UP001632038"/>
    </source>
</evidence>
<evidence type="ECO:0000256" key="1">
    <source>
        <dbReference type="SAM" id="MobiDB-lite"/>
    </source>
</evidence>
<feature type="compositionally biased region" description="Basic and acidic residues" evidence="1">
    <location>
        <begin position="43"/>
        <end position="64"/>
    </location>
</feature>
<feature type="compositionally biased region" description="Basic and acidic residues" evidence="1">
    <location>
        <begin position="71"/>
        <end position="101"/>
    </location>
</feature>
<evidence type="ECO:0008006" key="4">
    <source>
        <dbReference type="Google" id="ProtNLM"/>
    </source>
</evidence>